<dbReference type="SUPFAM" id="SSF52096">
    <property type="entry name" value="ClpP/crotonase"/>
    <property type="match status" value="2"/>
</dbReference>
<dbReference type="InterPro" id="IPR011762">
    <property type="entry name" value="COA_CT_N"/>
</dbReference>
<sequence length="569" mass="59983">MTLSTTRGAEEAQWVLCQGCTTPLYRKRWTRGRKVCPECGYHARLTAPERLDHLVDPGTLEPLPFPAVTEDILGFVDTVAYPRRLADARARTGLDEAVVCARAAIDGHPVVVAAMDFRFLGGSLGVGVGQLIAMAAETALVERIPLLIATASGGARMQEGTLALMQMARTSAALGQLDDAGILTISLITDPTYGGVAASFATLADVVIAEPGARLGFAGRRVIEQTIHQVLPQRFQAAEFLLERGFVDLVVPRDRLRAELSRLLAAVAVPPGGATHDGRPGPMVSDPGLLPESDPWEQVRLARKLDRPTTLDYLAMAFTDFQELHGDRSGGDSPAVVGGTARLAGRPVMVIGHQKGHTAAELNQRNFGMPGPDGYRKAARLMRLADKLGLPVVTLVDTPGAYPGADAEERGQAVAIAENLRLMAGLRVPVVTVIIGEGGSGGALALAVANRVLIFGNGVYSVISPEGCAAILWQDPAAAPRAAAALGGSARDLLRLGIVDGVIPEPDGGTGEDPLRAADRLRAALVPLIGELSNMTPQALVADRRERFNAFGTALTVETGLRPLREEVS</sequence>
<comment type="subunit">
    <text evidence="17">Acetyl-CoA carboxylase is a heterohexamer composed of biotin carboxyl carrier protein (AccB), biotin carboxylase (AccC) and two subunits each of ACCase subunit alpha (AccA) and ACCase subunit beta (AccD).</text>
</comment>
<dbReference type="Pfam" id="PF03255">
    <property type="entry name" value="ACCA"/>
    <property type="match status" value="1"/>
</dbReference>
<comment type="catalytic activity">
    <reaction evidence="16 17">
        <text>N(6)-carboxybiotinyl-L-lysyl-[protein] + acetyl-CoA = N(6)-biotinyl-L-lysyl-[protein] + malonyl-CoA</text>
        <dbReference type="Rhea" id="RHEA:54728"/>
        <dbReference type="Rhea" id="RHEA-COMP:10505"/>
        <dbReference type="Rhea" id="RHEA-COMP:10506"/>
        <dbReference type="ChEBI" id="CHEBI:57288"/>
        <dbReference type="ChEBI" id="CHEBI:57384"/>
        <dbReference type="ChEBI" id="CHEBI:83144"/>
        <dbReference type="ChEBI" id="CHEBI:83145"/>
        <dbReference type="EC" id="2.1.3.15"/>
    </reaction>
</comment>
<evidence type="ECO:0000256" key="15">
    <source>
        <dbReference type="ARBA" id="ARBA00025280"/>
    </source>
</evidence>
<dbReference type="HAMAP" id="MF_00823">
    <property type="entry name" value="AcetylCoA_CT_alpha"/>
    <property type="match status" value="1"/>
</dbReference>
<evidence type="ECO:0000259" key="20">
    <source>
        <dbReference type="PROSITE" id="PS50989"/>
    </source>
</evidence>
<evidence type="ECO:0000256" key="18">
    <source>
        <dbReference type="HAMAP-Rule" id="MF_01395"/>
    </source>
</evidence>
<dbReference type="Proteomes" id="UP000198224">
    <property type="component" value="Chromosome I"/>
</dbReference>
<evidence type="ECO:0000313" key="21">
    <source>
        <dbReference type="EMBL" id="SCF07448.1"/>
    </source>
</evidence>
<keyword evidence="11 17" id="KW-0276">Fatty acid metabolism</keyword>
<comment type="subunit">
    <text evidence="5">Acetyl-CoA carboxylase is a heterotetramer composed of biotin carboxyl carrier protein (AccB), biotin carboxylase (AccC) and two subunits of ACCase subunit beta/alpha.</text>
</comment>
<dbReference type="InterPro" id="IPR001095">
    <property type="entry name" value="Acetyl_CoA_COase_a_su"/>
</dbReference>
<dbReference type="GO" id="GO:0005524">
    <property type="term" value="F:ATP binding"/>
    <property type="evidence" value="ECO:0007669"/>
    <property type="project" value="UniProtKB-KW"/>
</dbReference>
<accession>A0A1C4XFY9</accession>
<reference evidence="22" key="1">
    <citation type="submission" date="2016-06" db="EMBL/GenBank/DDBJ databases">
        <authorList>
            <person name="Varghese N."/>
            <person name="Submissions Spin"/>
        </authorList>
    </citation>
    <scope>NUCLEOTIDE SEQUENCE [LARGE SCALE GENOMIC DNA]</scope>
    <source>
        <strain evidence="22">DSM 45160</strain>
    </source>
</reference>
<dbReference type="PROSITE" id="PS50989">
    <property type="entry name" value="COA_CT_CTER"/>
    <property type="match status" value="1"/>
</dbReference>
<comment type="similarity">
    <text evidence="3">In the C-terminal section; belongs to the AccA family.</text>
</comment>
<comment type="similarity">
    <text evidence="18">Belongs to the AccD/PCCB family.</text>
</comment>
<dbReference type="InterPro" id="IPR029045">
    <property type="entry name" value="ClpP/crotonase-like_dom_sf"/>
</dbReference>
<dbReference type="InterPro" id="IPR011763">
    <property type="entry name" value="COA_CT_C"/>
</dbReference>
<feature type="binding site" evidence="18">
    <location>
        <position position="20"/>
    </location>
    <ligand>
        <name>Zn(2+)</name>
        <dbReference type="ChEBI" id="CHEBI:29105"/>
    </ligand>
</feature>
<feature type="binding site" evidence="18">
    <location>
        <position position="39"/>
    </location>
    <ligand>
        <name>Zn(2+)</name>
        <dbReference type="ChEBI" id="CHEBI:29105"/>
    </ligand>
</feature>
<dbReference type="HAMAP" id="MF_01395">
    <property type="entry name" value="AcetylCoA_CT_beta"/>
    <property type="match status" value="1"/>
</dbReference>
<evidence type="ECO:0000256" key="6">
    <source>
        <dbReference type="ARBA" id="ARBA00022490"/>
    </source>
</evidence>
<gene>
    <name evidence="17" type="primary">accA</name>
    <name evidence="18" type="synonym">accD</name>
    <name evidence="21" type="ORF">GA0070612_3566</name>
</gene>
<dbReference type="EMBL" id="LT607409">
    <property type="protein sequence ID" value="SCF07448.1"/>
    <property type="molecule type" value="Genomic_DNA"/>
</dbReference>
<evidence type="ECO:0000256" key="16">
    <source>
        <dbReference type="ARBA" id="ARBA00049152"/>
    </source>
</evidence>
<keyword evidence="9 17" id="KW-0547">Nucleotide-binding</keyword>
<dbReference type="UniPathway" id="UPA00655">
    <property type="reaction ID" value="UER00711"/>
</dbReference>
<dbReference type="GO" id="GO:0009317">
    <property type="term" value="C:acetyl-CoA carboxylase complex"/>
    <property type="evidence" value="ECO:0007669"/>
    <property type="project" value="InterPro"/>
</dbReference>
<keyword evidence="8 17" id="KW-0808">Transferase</keyword>
<keyword evidence="6 17" id="KW-0963">Cytoplasm</keyword>
<protein>
    <recommendedName>
        <fullName evidence="17 18">Multifunctional fusion protein</fullName>
    </recommendedName>
    <domain>
        <recommendedName>
            <fullName evidence="17">Acetyl-coenzyme A carboxylase carboxyl transferase subunit alpha</fullName>
            <shortName evidence="17">ACCase subunit alpha</shortName>
            <shortName evidence="17">Acetyl-CoA carboxylase carboxyltransferase subunit alpha</shortName>
            <ecNumber evidence="17">2.1.3.15</ecNumber>
        </recommendedName>
    </domain>
    <domain>
        <recommendedName>
            <fullName evidence="18">Acetyl-coenzyme A carboxylase carboxyl transferase subunit beta</fullName>
            <shortName evidence="18">ACCase subunit beta</shortName>
            <shortName evidence="18">Acetyl-CoA carboxylase carboxyltransferase subunit beta</shortName>
        </recommendedName>
    </domain>
</protein>
<comment type="function">
    <text evidence="15 18">Component of the acetyl coenzyme A carboxylase (ACC) complex. Biotin carboxylase (BC) catalyzes the carboxylation of biotin on its carrier protein (BCCP) and then the CO(2) group is transferred by the transcarboxylase to acetyl-CoA to form malonyl-CoA.</text>
</comment>
<dbReference type="NCBIfam" id="NF004344">
    <property type="entry name" value="PRK05724.1"/>
    <property type="match status" value="1"/>
</dbReference>
<evidence type="ECO:0000256" key="11">
    <source>
        <dbReference type="ARBA" id="ARBA00022832"/>
    </source>
</evidence>
<dbReference type="GO" id="GO:0006633">
    <property type="term" value="P:fatty acid biosynthetic process"/>
    <property type="evidence" value="ECO:0007669"/>
    <property type="project" value="UniProtKB-KW"/>
</dbReference>
<dbReference type="PROSITE" id="PS50980">
    <property type="entry name" value="COA_CT_NTER"/>
    <property type="match status" value="1"/>
</dbReference>
<keyword evidence="18" id="KW-0479">Metal-binding</keyword>
<comment type="subcellular location">
    <subcellularLocation>
        <location evidence="1 17">Cytoplasm</location>
    </subcellularLocation>
</comment>
<name>A0A1C4XFY9_9ACTN</name>
<keyword evidence="18" id="KW-0862">Zinc</keyword>
<evidence type="ECO:0000259" key="19">
    <source>
        <dbReference type="PROSITE" id="PS50980"/>
    </source>
</evidence>
<comment type="cofactor">
    <cofactor evidence="18">
        <name>Zn(2+)</name>
        <dbReference type="ChEBI" id="CHEBI:29105"/>
    </cofactor>
    <text evidence="18">Binds 1 zinc ion per subunit.</text>
</comment>
<dbReference type="GO" id="GO:0003989">
    <property type="term" value="F:acetyl-CoA carboxylase activity"/>
    <property type="evidence" value="ECO:0007669"/>
    <property type="project" value="InterPro"/>
</dbReference>
<organism evidence="21 22">
    <name type="scientific">Micromonospora chokoriensis</name>
    <dbReference type="NCBI Taxonomy" id="356851"/>
    <lineage>
        <taxon>Bacteria</taxon>
        <taxon>Bacillati</taxon>
        <taxon>Actinomycetota</taxon>
        <taxon>Actinomycetes</taxon>
        <taxon>Micromonosporales</taxon>
        <taxon>Micromonosporaceae</taxon>
        <taxon>Micromonospora</taxon>
    </lineage>
</organism>
<comment type="function">
    <text evidence="17">Component of the acetyl coenzyme A carboxylase (ACC) complex. First, biotin carboxylase catalyzes the carboxylation of biotin on its carrier protein (BCCP) and then the CO(2) group is transferred by the carboxyltransferase to acetyl-CoA to form malonyl-CoA.</text>
</comment>
<keyword evidence="12 17" id="KW-0067">ATP-binding</keyword>
<dbReference type="AlphaFoldDB" id="A0A1C4XFY9"/>
<comment type="pathway">
    <text evidence="2 17">Lipid metabolism; malonyl-CoA biosynthesis; malonyl-CoA from acetyl-CoA: step 1/1.</text>
</comment>
<keyword evidence="13 17" id="KW-0443">Lipid metabolism</keyword>
<keyword evidence="22" id="KW-1185">Reference proteome</keyword>
<keyword evidence="7 17" id="KW-0444">Lipid biosynthesis</keyword>
<feature type="binding site" evidence="18">
    <location>
        <position position="36"/>
    </location>
    <ligand>
        <name>Zn(2+)</name>
        <dbReference type="ChEBI" id="CHEBI:29105"/>
    </ligand>
</feature>
<evidence type="ECO:0000256" key="13">
    <source>
        <dbReference type="ARBA" id="ARBA00023098"/>
    </source>
</evidence>
<evidence type="ECO:0000256" key="3">
    <source>
        <dbReference type="ARBA" id="ARBA00006276"/>
    </source>
</evidence>
<evidence type="ECO:0000256" key="14">
    <source>
        <dbReference type="ARBA" id="ARBA00023160"/>
    </source>
</evidence>
<dbReference type="NCBIfam" id="TIGR00515">
    <property type="entry name" value="accD"/>
    <property type="match status" value="1"/>
</dbReference>
<evidence type="ECO:0000256" key="1">
    <source>
        <dbReference type="ARBA" id="ARBA00004496"/>
    </source>
</evidence>
<dbReference type="NCBIfam" id="NF041504">
    <property type="entry name" value="AccA_sub"/>
    <property type="match status" value="1"/>
</dbReference>
<dbReference type="PANTHER" id="PTHR42853:SF3">
    <property type="entry name" value="ACETYL-COENZYME A CARBOXYLASE CARBOXYL TRANSFERASE SUBUNIT ALPHA, CHLOROPLASTIC"/>
    <property type="match status" value="1"/>
</dbReference>
<dbReference type="PANTHER" id="PTHR42853">
    <property type="entry name" value="ACETYL-COENZYME A CARBOXYLASE CARBOXYL TRANSFERASE SUBUNIT ALPHA"/>
    <property type="match status" value="1"/>
</dbReference>
<dbReference type="GO" id="GO:2001295">
    <property type="term" value="P:malonyl-CoA biosynthetic process"/>
    <property type="evidence" value="ECO:0007669"/>
    <property type="project" value="UniProtKB-UniRule"/>
</dbReference>
<dbReference type="GO" id="GO:0016743">
    <property type="term" value="F:carboxyl- or carbamoyltransferase activity"/>
    <property type="evidence" value="ECO:0007669"/>
    <property type="project" value="UniProtKB-UniRule"/>
</dbReference>
<feature type="domain" description="CoA carboxyltransferase C-terminal" evidence="20">
    <location>
        <begin position="287"/>
        <end position="531"/>
    </location>
</feature>
<feature type="zinc finger region" description="C4-type" evidence="18">
    <location>
        <begin position="17"/>
        <end position="39"/>
    </location>
</feature>
<dbReference type="Gene3D" id="3.90.226.10">
    <property type="entry name" value="2-enoyl-CoA Hydratase, Chain A, domain 1"/>
    <property type="match status" value="2"/>
</dbReference>
<evidence type="ECO:0000256" key="5">
    <source>
        <dbReference type="ARBA" id="ARBA00011664"/>
    </source>
</evidence>
<dbReference type="NCBIfam" id="TIGR00513">
    <property type="entry name" value="accA"/>
    <property type="match status" value="1"/>
</dbReference>
<evidence type="ECO:0000256" key="4">
    <source>
        <dbReference type="ARBA" id="ARBA00010284"/>
    </source>
</evidence>
<evidence type="ECO:0000256" key="17">
    <source>
        <dbReference type="HAMAP-Rule" id="MF_00823"/>
    </source>
</evidence>
<evidence type="ECO:0000256" key="2">
    <source>
        <dbReference type="ARBA" id="ARBA00004956"/>
    </source>
</evidence>
<evidence type="ECO:0000256" key="9">
    <source>
        <dbReference type="ARBA" id="ARBA00022741"/>
    </source>
</evidence>
<proteinExistence type="inferred from homology"/>
<evidence type="ECO:0000256" key="8">
    <source>
        <dbReference type="ARBA" id="ARBA00022679"/>
    </source>
</evidence>
<keyword evidence="14 17" id="KW-0275">Fatty acid biosynthesis</keyword>
<dbReference type="InterPro" id="IPR000438">
    <property type="entry name" value="Acetyl_CoA_COase_Trfase_b_su"/>
</dbReference>
<dbReference type="PRINTS" id="PR01069">
    <property type="entry name" value="ACCCTRFRASEA"/>
</dbReference>
<feature type="binding site" evidence="18">
    <location>
        <position position="17"/>
    </location>
    <ligand>
        <name>Zn(2+)</name>
        <dbReference type="ChEBI" id="CHEBI:29105"/>
    </ligand>
</feature>
<comment type="similarity">
    <text evidence="4">In the N-terminal section; belongs to the AccD/PCCB family.</text>
</comment>
<comment type="similarity">
    <text evidence="17">Belongs to the AccA family.</text>
</comment>
<evidence type="ECO:0000256" key="7">
    <source>
        <dbReference type="ARBA" id="ARBA00022516"/>
    </source>
</evidence>
<evidence type="ECO:0000256" key="12">
    <source>
        <dbReference type="ARBA" id="ARBA00022840"/>
    </source>
</evidence>
<dbReference type="RefSeq" id="WP_088988913.1">
    <property type="nucleotide sequence ID" value="NZ_LT607409.1"/>
</dbReference>
<keyword evidence="10 18" id="KW-0863">Zinc-finger</keyword>
<feature type="domain" description="CoA carboxyltransferase N-terminal" evidence="19">
    <location>
        <begin position="13"/>
        <end position="282"/>
    </location>
</feature>
<dbReference type="GO" id="GO:0008270">
    <property type="term" value="F:zinc ion binding"/>
    <property type="evidence" value="ECO:0007669"/>
    <property type="project" value="UniProtKB-UniRule"/>
</dbReference>
<evidence type="ECO:0000256" key="10">
    <source>
        <dbReference type="ARBA" id="ARBA00022771"/>
    </source>
</evidence>
<evidence type="ECO:0000313" key="22">
    <source>
        <dbReference type="Proteomes" id="UP000198224"/>
    </source>
</evidence>
<dbReference type="EC" id="2.1.3.15" evidence="17"/>